<dbReference type="GO" id="GO:0005829">
    <property type="term" value="C:cytosol"/>
    <property type="evidence" value="ECO:0007669"/>
    <property type="project" value="TreeGrafter"/>
</dbReference>
<dbReference type="Gene3D" id="3.20.20.100">
    <property type="entry name" value="NADP-dependent oxidoreductase domain"/>
    <property type="match status" value="1"/>
</dbReference>
<keyword evidence="1" id="KW-0521">NADP</keyword>
<dbReference type="InterPro" id="IPR036812">
    <property type="entry name" value="NAD(P)_OxRdtase_dom_sf"/>
</dbReference>
<comment type="caution">
    <text evidence="5">The sequence shown here is derived from an EMBL/GenBank/DDBJ whole genome shotgun (WGS) entry which is preliminary data.</text>
</comment>
<evidence type="ECO:0000256" key="1">
    <source>
        <dbReference type="ARBA" id="ARBA00022857"/>
    </source>
</evidence>
<proteinExistence type="inferred from homology"/>
<evidence type="ECO:0000313" key="7">
    <source>
        <dbReference type="Proteomes" id="UP000294619"/>
    </source>
</evidence>
<dbReference type="InterPro" id="IPR050523">
    <property type="entry name" value="AKR_Detox_Biosynth"/>
</dbReference>
<reference evidence="5 7" key="1">
    <citation type="submission" date="2019-03" db="EMBL/GenBank/DDBJ databases">
        <title>Genomic Encyclopedia of Type Strains, Phase IV (KMG-IV): sequencing the most valuable type-strain genomes for metagenomic binning, comparative biology and taxonomic classification.</title>
        <authorList>
            <person name="Goeker M."/>
        </authorList>
    </citation>
    <scope>NUCLEOTIDE SEQUENCE [LARGE SCALE GENOMIC DNA]</scope>
    <source>
        <strain evidence="5 7">DSM 28140</strain>
    </source>
</reference>
<keyword evidence="8" id="KW-1185">Reference proteome</keyword>
<dbReference type="EMBL" id="SMCP01000011">
    <property type="protein sequence ID" value="TCV84628.1"/>
    <property type="molecule type" value="Genomic_DNA"/>
</dbReference>
<dbReference type="CDD" id="cd19092">
    <property type="entry name" value="AKR_BsYcsN_EcYdhF-like"/>
    <property type="match status" value="1"/>
</dbReference>
<dbReference type="Proteomes" id="UP000294619">
    <property type="component" value="Unassembled WGS sequence"/>
</dbReference>
<keyword evidence="2" id="KW-0560">Oxidoreductase</keyword>
<feature type="domain" description="NADP-dependent oxidoreductase" evidence="4">
    <location>
        <begin position="12"/>
        <end position="287"/>
    </location>
</feature>
<evidence type="ECO:0000313" key="5">
    <source>
        <dbReference type="EMBL" id="TCV84628.1"/>
    </source>
</evidence>
<protein>
    <submittedName>
        <fullName evidence="5 6">Oxidoreductase</fullName>
    </submittedName>
</protein>
<name>A0A4R3Y1R0_9PAST</name>
<dbReference type="SUPFAM" id="SSF51430">
    <property type="entry name" value="NAD(P)-linked oxidoreductase"/>
    <property type="match status" value="1"/>
</dbReference>
<dbReference type="Pfam" id="PF00248">
    <property type="entry name" value="Aldo_ket_red"/>
    <property type="match status" value="1"/>
</dbReference>
<dbReference type="PANTHER" id="PTHR43364">
    <property type="entry name" value="NADH-SPECIFIC METHYLGLYOXAL REDUCTASE-RELATED"/>
    <property type="match status" value="1"/>
</dbReference>
<evidence type="ECO:0000259" key="4">
    <source>
        <dbReference type="Pfam" id="PF00248"/>
    </source>
</evidence>
<evidence type="ECO:0000256" key="3">
    <source>
        <dbReference type="ARBA" id="ARBA00038157"/>
    </source>
</evidence>
<dbReference type="GO" id="GO:0016491">
    <property type="term" value="F:oxidoreductase activity"/>
    <property type="evidence" value="ECO:0007669"/>
    <property type="project" value="UniProtKB-KW"/>
</dbReference>
<dbReference type="RefSeq" id="WP_132967856.1">
    <property type="nucleotide sequence ID" value="NZ_LEKL01000018.1"/>
</dbReference>
<evidence type="ECO:0000313" key="6">
    <source>
        <dbReference type="EMBL" id="TNG92962.1"/>
    </source>
</evidence>
<evidence type="ECO:0000256" key="2">
    <source>
        <dbReference type="ARBA" id="ARBA00023002"/>
    </source>
</evidence>
<dbReference type="EMBL" id="VDGV01000016">
    <property type="protein sequence ID" value="TNG92962.1"/>
    <property type="molecule type" value="Genomic_DNA"/>
</dbReference>
<evidence type="ECO:0000313" key="8">
    <source>
        <dbReference type="Proteomes" id="UP000305526"/>
    </source>
</evidence>
<accession>A0A4R3Y1R0</accession>
<dbReference type="PANTHER" id="PTHR43364:SF1">
    <property type="entry name" value="OXIDOREDUCTASE YDHF"/>
    <property type="match status" value="1"/>
</dbReference>
<dbReference type="InterPro" id="IPR023210">
    <property type="entry name" value="NADP_OxRdtase_dom"/>
</dbReference>
<comment type="similarity">
    <text evidence="3">Belongs to the aldo/keto reductase family. Aldo/keto reductase 2 subfamily.</text>
</comment>
<dbReference type="Proteomes" id="UP000305526">
    <property type="component" value="Unassembled WGS sequence"/>
</dbReference>
<gene>
    <name evidence="5" type="ORF">EDC16_11140</name>
    <name evidence="6" type="ORF">FHQ21_02895</name>
</gene>
<organism evidence="5 7">
    <name type="scientific">Testudinibacter aquarius</name>
    <dbReference type="NCBI Taxonomy" id="1524974"/>
    <lineage>
        <taxon>Bacteria</taxon>
        <taxon>Pseudomonadati</taxon>
        <taxon>Pseudomonadota</taxon>
        <taxon>Gammaproteobacteria</taxon>
        <taxon>Pasteurellales</taxon>
        <taxon>Pasteurellaceae</taxon>
        <taxon>Testudinibacter</taxon>
    </lineage>
</organism>
<dbReference type="FunFam" id="3.20.20.100:FF:000008">
    <property type="entry name" value="Aldo/keto reductase family oxidoreductase"/>
    <property type="match status" value="1"/>
</dbReference>
<reference evidence="6 8" key="2">
    <citation type="submission" date="2019-05" db="EMBL/GenBank/DDBJ databases">
        <title>Pasteurellaceae isolates from reptiles.</title>
        <authorList>
            <person name="Bojesen A.M."/>
            <person name="Lund E."/>
        </authorList>
    </citation>
    <scope>NUCLEOTIDE SEQUENCE [LARGE SCALE GENOMIC DNA]</scope>
    <source>
        <strain evidence="6 8">ELNT2x</strain>
    </source>
</reference>
<dbReference type="AlphaFoldDB" id="A0A4R3Y1R0"/>
<sequence>MQTPTEMQLDRLVHGYWRLKQWNLTPQQLLQLTEQVIELGIRTFDHAACYGSFTNEEEFGRALKLKPSLRQGITLITKCGILFPSQELPTINSHYYDNSYEHIVASAERSIAKMRCDYLDVLLIHRLSPCVDPEQVAKAFEHLHSSGKVRYFGVSNYTPSKFSMLQSYLDQPLLTNQIEMSPLHLAPFDDGTLDYLMEKRIRPMAWSPLAGGELFNKDNPAGMRVRKVLLDIGQRFNETHLDTLAYAWLLSHPAKITPVIGSGELRRIKRAVDALSIRLTEQDWIEVYKAAQGHDIP</sequence>